<dbReference type="OrthoDB" id="3792083at2759"/>
<keyword evidence="3" id="KW-1185">Reference proteome</keyword>
<organism evidence="2 3">
    <name type="scientific">Bimuria novae-zelandiae CBS 107.79</name>
    <dbReference type="NCBI Taxonomy" id="1447943"/>
    <lineage>
        <taxon>Eukaryota</taxon>
        <taxon>Fungi</taxon>
        <taxon>Dikarya</taxon>
        <taxon>Ascomycota</taxon>
        <taxon>Pezizomycotina</taxon>
        <taxon>Dothideomycetes</taxon>
        <taxon>Pleosporomycetidae</taxon>
        <taxon>Pleosporales</taxon>
        <taxon>Massarineae</taxon>
        <taxon>Didymosphaeriaceae</taxon>
        <taxon>Bimuria</taxon>
    </lineage>
</organism>
<gene>
    <name evidence="2" type="ORF">BU23DRAFT_597079</name>
</gene>
<dbReference type="Proteomes" id="UP000800036">
    <property type="component" value="Unassembled WGS sequence"/>
</dbReference>
<feature type="chain" id="PRO_5025465273" evidence="1">
    <location>
        <begin position="17"/>
        <end position="187"/>
    </location>
</feature>
<protein>
    <submittedName>
        <fullName evidence="2">Uncharacterized protein</fullName>
    </submittedName>
</protein>
<accession>A0A6A5VIE8</accession>
<dbReference type="EMBL" id="ML976667">
    <property type="protein sequence ID" value="KAF1976189.1"/>
    <property type="molecule type" value="Genomic_DNA"/>
</dbReference>
<keyword evidence="1" id="KW-0732">Signal</keyword>
<reference evidence="2" key="1">
    <citation type="journal article" date="2020" name="Stud. Mycol.">
        <title>101 Dothideomycetes genomes: a test case for predicting lifestyles and emergence of pathogens.</title>
        <authorList>
            <person name="Haridas S."/>
            <person name="Albert R."/>
            <person name="Binder M."/>
            <person name="Bloem J."/>
            <person name="Labutti K."/>
            <person name="Salamov A."/>
            <person name="Andreopoulos B."/>
            <person name="Baker S."/>
            <person name="Barry K."/>
            <person name="Bills G."/>
            <person name="Bluhm B."/>
            <person name="Cannon C."/>
            <person name="Castanera R."/>
            <person name="Culley D."/>
            <person name="Daum C."/>
            <person name="Ezra D."/>
            <person name="Gonzalez J."/>
            <person name="Henrissat B."/>
            <person name="Kuo A."/>
            <person name="Liang C."/>
            <person name="Lipzen A."/>
            <person name="Lutzoni F."/>
            <person name="Magnuson J."/>
            <person name="Mondo S."/>
            <person name="Nolan M."/>
            <person name="Ohm R."/>
            <person name="Pangilinan J."/>
            <person name="Park H.-J."/>
            <person name="Ramirez L."/>
            <person name="Alfaro M."/>
            <person name="Sun H."/>
            <person name="Tritt A."/>
            <person name="Yoshinaga Y."/>
            <person name="Zwiers L.-H."/>
            <person name="Turgeon B."/>
            <person name="Goodwin S."/>
            <person name="Spatafora J."/>
            <person name="Crous P."/>
            <person name="Grigoriev I."/>
        </authorList>
    </citation>
    <scope>NUCLEOTIDE SEQUENCE</scope>
    <source>
        <strain evidence="2">CBS 107.79</strain>
    </source>
</reference>
<evidence type="ECO:0000256" key="1">
    <source>
        <dbReference type="SAM" id="SignalP"/>
    </source>
</evidence>
<sequence length="187" mass="20150">MKLTLALASLLALASAAPTAEHKRQPHGAVLPAFTHTWTDTPGLGYYTANTYGRVFFPQFAGEHPISTHQTFTPSTSLRGKKVRLGFHKGSAAITAGTRFRVHTSLSSLDLHAGVNKADTNNQRDNQVAVFEVSRTNGAVNLIEGGTFTVPDRTKFTLEIVGDNKVPPNADFEFNAGVGEGLYLVRV</sequence>
<evidence type="ECO:0000313" key="2">
    <source>
        <dbReference type="EMBL" id="KAF1976189.1"/>
    </source>
</evidence>
<evidence type="ECO:0000313" key="3">
    <source>
        <dbReference type="Proteomes" id="UP000800036"/>
    </source>
</evidence>
<feature type="signal peptide" evidence="1">
    <location>
        <begin position="1"/>
        <end position="16"/>
    </location>
</feature>
<name>A0A6A5VIE8_9PLEO</name>
<proteinExistence type="predicted"/>
<dbReference type="AlphaFoldDB" id="A0A6A5VIE8"/>